<dbReference type="Pfam" id="PF08241">
    <property type="entry name" value="Methyltransf_11"/>
    <property type="match status" value="1"/>
</dbReference>
<dbReference type="EMBL" id="AP012057">
    <property type="protein sequence ID" value="BAN00624.1"/>
    <property type="molecule type" value="Genomic_DNA"/>
</dbReference>
<proteinExistence type="predicted"/>
<sequence>MPDFAKQKLRSRFEAKLLDAGAADGHAAFGERKSDVIGTMSGTIVELGPGTGANMRYYQPGVKVIAIEPNPHMHERLRAQAERHGVDLEIRSLRGESVDVADGAADGVVGTLLLCGVDDPAAVVEEAHRMLTPGGVYFFIEHVRSPEGSRTRRLQQVLRRPHRWMFNGCRIDQTTADLLRAGPFASVELDEIDRGRSAAWVRHQIIGTATKAS</sequence>
<keyword evidence="2" id="KW-0489">Methyltransferase</keyword>
<dbReference type="Proteomes" id="UP000011863">
    <property type="component" value="Chromosome"/>
</dbReference>
<reference evidence="2 3" key="1">
    <citation type="journal article" date="2013" name="Int. J. Syst. Evol. Microbiol.">
        <title>Ilumatobacter nonamiense sp. nov. and Ilumatobacter coccineum sp. nov., isolated from seashore sand.</title>
        <authorList>
            <person name="Matsumoto A."/>
            <person name="Kasai H."/>
            <person name="Matsuo Y."/>
            <person name="Shizuri Y."/>
            <person name="Ichikawa N."/>
            <person name="Fujita N."/>
            <person name="Omura S."/>
            <person name="Takahashi Y."/>
        </authorList>
    </citation>
    <scope>NUCLEOTIDE SEQUENCE [LARGE SCALE GENOMIC DNA]</scope>
    <source>
        <strain evidence="3">NBRC 103263 / KCTC 29153 / YM16-304</strain>
    </source>
</reference>
<evidence type="ECO:0000313" key="2">
    <source>
        <dbReference type="EMBL" id="BAN00624.1"/>
    </source>
</evidence>
<dbReference type="OrthoDB" id="65624at2"/>
<dbReference type="SUPFAM" id="SSF53335">
    <property type="entry name" value="S-adenosyl-L-methionine-dependent methyltransferases"/>
    <property type="match status" value="1"/>
</dbReference>
<dbReference type="GO" id="GO:0008757">
    <property type="term" value="F:S-adenosylmethionine-dependent methyltransferase activity"/>
    <property type="evidence" value="ECO:0007669"/>
    <property type="project" value="InterPro"/>
</dbReference>
<name>A0A6C7DUY1_ILUCY</name>
<feature type="domain" description="Methyltransferase type 11" evidence="1">
    <location>
        <begin position="46"/>
        <end position="139"/>
    </location>
</feature>
<dbReference type="GO" id="GO:0032259">
    <property type="term" value="P:methylation"/>
    <property type="evidence" value="ECO:0007669"/>
    <property type="project" value="UniProtKB-KW"/>
</dbReference>
<gene>
    <name evidence="2" type="ORF">YM304_03100</name>
</gene>
<dbReference type="Gene3D" id="3.40.50.150">
    <property type="entry name" value="Vaccinia Virus protein VP39"/>
    <property type="match status" value="1"/>
</dbReference>
<dbReference type="InterPro" id="IPR013216">
    <property type="entry name" value="Methyltransf_11"/>
</dbReference>
<accession>A0A6C7DUY1</accession>
<dbReference type="InterPro" id="IPR029063">
    <property type="entry name" value="SAM-dependent_MTases_sf"/>
</dbReference>
<evidence type="ECO:0000313" key="3">
    <source>
        <dbReference type="Proteomes" id="UP000011863"/>
    </source>
</evidence>
<dbReference type="RefSeq" id="WP_015439872.1">
    <property type="nucleotide sequence ID" value="NC_020520.1"/>
</dbReference>
<evidence type="ECO:0000259" key="1">
    <source>
        <dbReference type="Pfam" id="PF08241"/>
    </source>
</evidence>
<dbReference type="KEGG" id="aym:YM304_03100"/>
<dbReference type="AlphaFoldDB" id="A0A6C7DUY1"/>
<dbReference type="PANTHER" id="PTHR45036:SF1">
    <property type="entry name" value="METHYLTRANSFERASE LIKE 7A"/>
    <property type="match status" value="1"/>
</dbReference>
<keyword evidence="2" id="KW-0808">Transferase</keyword>
<dbReference type="EC" id="2.1.1.-" evidence="2"/>
<organism evidence="2 3">
    <name type="scientific">Ilumatobacter coccineus (strain NBRC 103263 / KCTC 29153 / YM16-304)</name>
    <dbReference type="NCBI Taxonomy" id="1313172"/>
    <lineage>
        <taxon>Bacteria</taxon>
        <taxon>Bacillati</taxon>
        <taxon>Actinomycetota</taxon>
        <taxon>Acidimicrobiia</taxon>
        <taxon>Acidimicrobiales</taxon>
        <taxon>Ilumatobacteraceae</taxon>
        <taxon>Ilumatobacter</taxon>
    </lineage>
</organism>
<dbReference type="CDD" id="cd02440">
    <property type="entry name" value="AdoMet_MTases"/>
    <property type="match status" value="1"/>
</dbReference>
<protein>
    <submittedName>
        <fullName evidence="2">Putative methyltransferase</fullName>
        <ecNumber evidence="2">2.1.1.-</ecNumber>
    </submittedName>
</protein>
<dbReference type="InterPro" id="IPR052356">
    <property type="entry name" value="Thiol_S-MT"/>
</dbReference>
<keyword evidence="3" id="KW-1185">Reference proteome</keyword>
<dbReference type="PANTHER" id="PTHR45036">
    <property type="entry name" value="METHYLTRANSFERASE LIKE 7B"/>
    <property type="match status" value="1"/>
</dbReference>